<accession>A0A0H3A8Q4</accession>
<dbReference type="EMBL" id="CP000527">
    <property type="protein sequence ID" value="ABM29764.1"/>
    <property type="molecule type" value="Genomic_DNA"/>
</dbReference>
<evidence type="ECO:0000313" key="1">
    <source>
        <dbReference type="EMBL" id="ABM28476.1"/>
    </source>
</evidence>
<reference evidence="1" key="1">
    <citation type="submission" date="2006-12" db="EMBL/GenBank/DDBJ databases">
        <title>Complete sequence of chromosome 1 of Desulfovibrio vulgaris subsp. vulgaris DP4.</title>
        <authorList>
            <consortium name="US DOE Joint Genome Institute"/>
            <person name="Copeland A."/>
            <person name="Lucas S."/>
            <person name="Lapidus A."/>
            <person name="Barry K."/>
            <person name="Detter J.C."/>
            <person name="Glavina del Rio T."/>
            <person name="Dalin E."/>
            <person name="Tice H."/>
            <person name="Pitluck S."/>
            <person name="Chain P."/>
            <person name="Malfatti S."/>
            <person name="Shin M."/>
            <person name="Vergez L."/>
            <person name="Schmutz J."/>
            <person name="Larimer F."/>
            <person name="Land M."/>
            <person name="Hauser L."/>
            <person name="Kyrpides N."/>
            <person name="Lykidis A."/>
            <person name="Walker C."/>
            <person name="Richardson P."/>
        </authorList>
    </citation>
    <scope>NUCLEOTIDE SEQUENCE</scope>
    <source>
        <strain evidence="1">DP4</strain>
    </source>
</reference>
<dbReference type="InterPro" id="IPR054184">
    <property type="entry name" value="DUF6890"/>
</dbReference>
<evidence type="ECO:0000313" key="3">
    <source>
        <dbReference type="Proteomes" id="UP000009173"/>
    </source>
</evidence>
<dbReference type="KEGG" id="dvl:Dvul_1458"/>
<dbReference type="KEGG" id="dvl:Dvul_2753"/>
<dbReference type="EMBL" id="CP000527">
    <property type="protein sequence ID" value="ABM28476.1"/>
    <property type="molecule type" value="Genomic_DNA"/>
</dbReference>
<name>A0A0H3A8Q4_NITV4</name>
<dbReference type="Proteomes" id="UP000009173">
    <property type="component" value="Chromosome"/>
</dbReference>
<protein>
    <submittedName>
        <fullName evidence="1">Uncharacterized protein</fullName>
    </submittedName>
</protein>
<dbReference type="Pfam" id="PF21830">
    <property type="entry name" value="DUF6890"/>
    <property type="match status" value="1"/>
</dbReference>
<gene>
    <name evidence="1" type="ordered locus">Dvul_1458</name>
    <name evidence="2" type="ordered locus">Dvul_2753</name>
</gene>
<sequence length="46" mass="5205">MALSRRWFPTRAVDTESMAEALWLERRHWENMGAAVAGGIVKAFKG</sequence>
<reference evidence="3" key="2">
    <citation type="journal article" date="2009" name="Environ. Microbiol.">
        <title>Contribution of mobile genetic elements to Desulfovibrio vulgaris genome plasticity.</title>
        <authorList>
            <person name="Walker C.B."/>
            <person name="Stolyar S."/>
            <person name="Chivian D."/>
            <person name="Pinel N."/>
            <person name="Gabster J.A."/>
            <person name="Dehal P.S."/>
            <person name="He Z."/>
            <person name="Yang Z.K."/>
            <person name="Yen H.C."/>
            <person name="Zhou J."/>
            <person name="Wall J.D."/>
            <person name="Hazen T.C."/>
            <person name="Arkin A.P."/>
            <person name="Stahl D.A."/>
        </authorList>
    </citation>
    <scope>NUCLEOTIDE SEQUENCE [LARGE SCALE GENOMIC DNA]</scope>
    <source>
        <strain evidence="3">DP4</strain>
    </source>
</reference>
<dbReference type="RefSeq" id="WP_011792273.1">
    <property type="nucleotide sequence ID" value="NC_008751.1"/>
</dbReference>
<dbReference type="HOGENOM" id="CLU_210370_0_0_7"/>
<organism evidence="1 3">
    <name type="scientific">Nitratidesulfovibrio vulgaris (strain DP4)</name>
    <name type="common">Desulfovibrio vulgaris</name>
    <dbReference type="NCBI Taxonomy" id="391774"/>
    <lineage>
        <taxon>Bacteria</taxon>
        <taxon>Pseudomonadati</taxon>
        <taxon>Thermodesulfobacteriota</taxon>
        <taxon>Desulfovibrionia</taxon>
        <taxon>Desulfovibrionales</taxon>
        <taxon>Desulfovibrionaceae</taxon>
        <taxon>Nitratidesulfovibrio</taxon>
    </lineage>
</organism>
<dbReference type="AlphaFoldDB" id="A0A0H3A8Q4"/>
<proteinExistence type="predicted"/>
<evidence type="ECO:0000313" key="2">
    <source>
        <dbReference type="EMBL" id="ABM29764.1"/>
    </source>
</evidence>